<reference evidence="3" key="1">
    <citation type="submission" date="2020-10" db="EMBL/GenBank/DDBJ databases">
        <authorList>
            <person name="Gilroy R."/>
        </authorList>
    </citation>
    <scope>NUCLEOTIDE SEQUENCE</scope>
    <source>
        <strain evidence="3">6276</strain>
    </source>
</reference>
<feature type="domain" description="Pyruvate carboxyltransferase" evidence="2">
    <location>
        <begin position="2"/>
        <end position="243"/>
    </location>
</feature>
<dbReference type="PROSITE" id="PS50991">
    <property type="entry name" value="PYR_CT"/>
    <property type="match status" value="1"/>
</dbReference>
<dbReference type="GO" id="GO:0003852">
    <property type="term" value="F:2-isopropylmalate synthase activity"/>
    <property type="evidence" value="ECO:0007669"/>
    <property type="project" value="TreeGrafter"/>
</dbReference>
<dbReference type="AlphaFoldDB" id="A0A9D1F182"/>
<dbReference type="PANTHER" id="PTHR10277:SF9">
    <property type="entry name" value="2-ISOPROPYLMALATE SYNTHASE 1, CHLOROPLASTIC-RELATED"/>
    <property type="match status" value="1"/>
</dbReference>
<name>A0A9D1F182_9BACT</name>
<organism evidence="3 4">
    <name type="scientific">Candidatus Scatousia excrementigallinarum</name>
    <dbReference type="NCBI Taxonomy" id="2840935"/>
    <lineage>
        <taxon>Bacteria</taxon>
        <taxon>Candidatus Scatousia</taxon>
    </lineage>
</organism>
<keyword evidence="1" id="KW-0464">Manganese</keyword>
<dbReference type="Gene3D" id="3.20.20.70">
    <property type="entry name" value="Aldolase class I"/>
    <property type="match status" value="1"/>
</dbReference>
<accession>A0A9D1F182</accession>
<gene>
    <name evidence="3" type="ORF">IAC10_13955</name>
</gene>
<dbReference type="Pfam" id="PF00682">
    <property type="entry name" value="HMGL-like"/>
    <property type="match status" value="1"/>
</dbReference>
<dbReference type="SUPFAM" id="SSF51569">
    <property type="entry name" value="Aldolase"/>
    <property type="match status" value="1"/>
</dbReference>
<dbReference type="InterPro" id="IPR050073">
    <property type="entry name" value="2-IPM_HCS-like"/>
</dbReference>
<dbReference type="InterPro" id="IPR013785">
    <property type="entry name" value="Aldolase_TIM"/>
</dbReference>
<evidence type="ECO:0000313" key="4">
    <source>
        <dbReference type="Proteomes" id="UP000823928"/>
    </source>
</evidence>
<evidence type="ECO:0000313" key="3">
    <source>
        <dbReference type="EMBL" id="HIS37705.1"/>
    </source>
</evidence>
<comment type="caution">
    <text evidence="3">The sequence shown here is derived from an EMBL/GenBank/DDBJ whole genome shotgun (WGS) entry which is preliminary data.</text>
</comment>
<evidence type="ECO:0000259" key="2">
    <source>
        <dbReference type="PROSITE" id="PS50991"/>
    </source>
</evidence>
<dbReference type="Proteomes" id="UP000823928">
    <property type="component" value="Unassembled WGS sequence"/>
</dbReference>
<evidence type="ECO:0000256" key="1">
    <source>
        <dbReference type="ARBA" id="ARBA00023211"/>
    </source>
</evidence>
<dbReference type="EMBL" id="DVIU01000283">
    <property type="protein sequence ID" value="HIS37705.1"/>
    <property type="molecule type" value="Genomic_DNA"/>
</dbReference>
<proteinExistence type="predicted"/>
<dbReference type="InterPro" id="IPR000891">
    <property type="entry name" value="PYR_CT"/>
</dbReference>
<sequence length="261" mass="29390">MTKILDCTIRDGGHLTEWNFSEECVRATFKAAQLSGLDFFEIGYRNHGSGMFARCTDTDLRRVILSKFSLKLVVMVNAREFLPENFGSGDYADFVRVACHPHEISQGVEICKILIDKGYETMLHLMDASNITDEQFNALKNYDKNNLIYFADSYGTLLPDDICGCFELLHSKGFEKIGFHGHNNKQLAFINTLTAIECGAYSVDVTAYGMGRGAGNTPAELLLNHLGRDSGPYIQLIETYYLDLYKKTPWGYLLKNFANNV</sequence>
<protein>
    <recommendedName>
        <fullName evidence="2">Pyruvate carboxyltransferase domain-containing protein</fullName>
    </recommendedName>
</protein>
<dbReference type="PANTHER" id="PTHR10277">
    <property type="entry name" value="HOMOCITRATE SYNTHASE-RELATED"/>
    <property type="match status" value="1"/>
</dbReference>
<dbReference type="GO" id="GO:0009098">
    <property type="term" value="P:L-leucine biosynthetic process"/>
    <property type="evidence" value="ECO:0007669"/>
    <property type="project" value="TreeGrafter"/>
</dbReference>
<reference evidence="3" key="2">
    <citation type="journal article" date="2021" name="PeerJ">
        <title>Extensive microbial diversity within the chicken gut microbiome revealed by metagenomics and culture.</title>
        <authorList>
            <person name="Gilroy R."/>
            <person name="Ravi A."/>
            <person name="Getino M."/>
            <person name="Pursley I."/>
            <person name="Horton D.L."/>
            <person name="Alikhan N.F."/>
            <person name="Baker D."/>
            <person name="Gharbi K."/>
            <person name="Hall N."/>
            <person name="Watson M."/>
            <person name="Adriaenssens E.M."/>
            <person name="Foster-Nyarko E."/>
            <person name="Jarju S."/>
            <person name="Secka A."/>
            <person name="Antonio M."/>
            <person name="Oren A."/>
            <person name="Chaudhuri R.R."/>
            <person name="La Ragione R."/>
            <person name="Hildebrand F."/>
            <person name="Pallen M.J."/>
        </authorList>
    </citation>
    <scope>NUCLEOTIDE SEQUENCE</scope>
    <source>
        <strain evidence="3">6276</strain>
    </source>
</reference>